<organism evidence="2 3">
    <name type="scientific">Aureitalea marina</name>
    <dbReference type="NCBI Taxonomy" id="930804"/>
    <lineage>
        <taxon>Bacteria</taxon>
        <taxon>Pseudomonadati</taxon>
        <taxon>Bacteroidota</taxon>
        <taxon>Flavobacteriia</taxon>
        <taxon>Flavobacteriales</taxon>
        <taxon>Flavobacteriaceae</taxon>
        <taxon>Aureitalea</taxon>
    </lineage>
</organism>
<protein>
    <recommendedName>
        <fullName evidence="1">DUF2520 domain-containing protein</fullName>
    </recommendedName>
</protein>
<dbReference type="InterPro" id="IPR018931">
    <property type="entry name" value="DUF2520"/>
</dbReference>
<evidence type="ECO:0000313" key="3">
    <source>
        <dbReference type="Proteomes" id="UP000239800"/>
    </source>
</evidence>
<dbReference type="Gene3D" id="3.40.50.720">
    <property type="entry name" value="NAD(P)-binding Rossmann-like Domain"/>
    <property type="match status" value="1"/>
</dbReference>
<gene>
    <name evidence="2" type="ORF">BST85_06105</name>
</gene>
<comment type="caution">
    <text evidence="2">The sequence shown here is derived from an EMBL/GenBank/DDBJ whole genome shotgun (WGS) entry which is preliminary data.</text>
</comment>
<dbReference type="AlphaFoldDB" id="A0A2S7KPI8"/>
<dbReference type="InterPro" id="IPR036291">
    <property type="entry name" value="NAD(P)-bd_dom_sf"/>
</dbReference>
<dbReference type="InterPro" id="IPR037108">
    <property type="entry name" value="TM1727-like_C_sf"/>
</dbReference>
<keyword evidence="3" id="KW-1185">Reference proteome</keyword>
<dbReference type="InterPro" id="IPR008927">
    <property type="entry name" value="6-PGluconate_DH-like_C_sf"/>
</dbReference>
<evidence type="ECO:0000313" key="2">
    <source>
        <dbReference type="EMBL" id="PQB04520.1"/>
    </source>
</evidence>
<dbReference type="SUPFAM" id="SSF48179">
    <property type="entry name" value="6-phosphogluconate dehydrogenase C-terminal domain-like"/>
    <property type="match status" value="1"/>
</dbReference>
<reference evidence="2 3" key="1">
    <citation type="submission" date="2016-11" db="EMBL/GenBank/DDBJ databases">
        <title>Trade-off between light-utilization and light-protection in marine flavobacteria.</title>
        <authorList>
            <person name="Kumagai Y."/>
        </authorList>
    </citation>
    <scope>NUCLEOTIDE SEQUENCE [LARGE SCALE GENOMIC DNA]</scope>
    <source>
        <strain evidence="2 3">NBRC 107741</strain>
    </source>
</reference>
<proteinExistence type="predicted"/>
<dbReference type="Pfam" id="PF10728">
    <property type="entry name" value="DUF2520"/>
    <property type="match status" value="1"/>
</dbReference>
<sequence>MIRVNLVGTGNLGWNLAQALQDANGVELVQVVDRSERLKDLQGLNRIETLETMNPADICLLAVRDSDIAGLVPQLRQFDMMIAHCSGATPLSELDGLKRAGVWYPLQTFSKDLRAPLKNITVALESNDDDDLELLSGLALALHANPIRVDSAQRRVLHLSAVLVNNFVNHLFTLGKTELDQVGLSFDLLLPLIQETVRKASLNGPEDSQTGPAVRNDHETIQKHLDLLSDPKTRELYIQLTQSILQRHGKEL</sequence>
<dbReference type="SUPFAM" id="SSF51735">
    <property type="entry name" value="NAD(P)-binding Rossmann-fold domains"/>
    <property type="match status" value="1"/>
</dbReference>
<dbReference type="Gene3D" id="1.10.1040.20">
    <property type="entry name" value="ProC-like, C-terminal domain"/>
    <property type="match status" value="1"/>
</dbReference>
<feature type="domain" description="DUF2520" evidence="1">
    <location>
        <begin position="121"/>
        <end position="244"/>
    </location>
</feature>
<accession>A0A2S7KPI8</accession>
<dbReference type="OrthoDB" id="9810755at2"/>
<name>A0A2S7KPI8_9FLAO</name>
<dbReference type="Proteomes" id="UP000239800">
    <property type="component" value="Unassembled WGS sequence"/>
</dbReference>
<dbReference type="PANTHER" id="PTHR40459:SF1">
    <property type="entry name" value="CONSERVED HYPOTHETICAL ALANINE AND LEUCINE RICH PROTEIN"/>
    <property type="match status" value="1"/>
</dbReference>
<dbReference type="EMBL" id="MQUB01000001">
    <property type="protein sequence ID" value="PQB04520.1"/>
    <property type="molecule type" value="Genomic_DNA"/>
</dbReference>
<dbReference type="PANTHER" id="PTHR40459">
    <property type="entry name" value="CONSERVED HYPOTHETICAL ALANINE AND LEUCINE RICH PROTEIN"/>
    <property type="match status" value="1"/>
</dbReference>
<dbReference type="RefSeq" id="WP_104812445.1">
    <property type="nucleotide sequence ID" value="NZ_MQUB01000001.1"/>
</dbReference>
<evidence type="ECO:0000259" key="1">
    <source>
        <dbReference type="Pfam" id="PF10728"/>
    </source>
</evidence>